<proteinExistence type="predicted"/>
<name>A0ABU0ME25_9PROT</name>
<accession>A0ABU0ME25</accession>
<sequence>MPMICRGFTINGRRTSVRMEKCYWEALEDVARRRGLPMKALIADVDRTRGDGSLTDSLRLAALTYFRGLVSQLDQYGMLRAETNSIPRPRFRSFRRRLTDQASAILPEHSTVQ</sequence>
<dbReference type="EMBL" id="JAUSVU010000002">
    <property type="protein sequence ID" value="MDQ0531687.1"/>
    <property type="molecule type" value="Genomic_DNA"/>
</dbReference>
<dbReference type="RefSeq" id="WP_209978514.1">
    <property type="nucleotide sequence ID" value="NZ_JAGINO010000002.1"/>
</dbReference>
<dbReference type="InterPro" id="IPR038268">
    <property type="entry name" value="RHH_sf"/>
</dbReference>
<evidence type="ECO:0000313" key="2">
    <source>
        <dbReference type="EMBL" id="MDQ0531687.1"/>
    </source>
</evidence>
<dbReference type="InterPro" id="IPR027373">
    <property type="entry name" value="RHH_dom"/>
</dbReference>
<dbReference type="GO" id="GO:0003677">
    <property type="term" value="F:DNA binding"/>
    <property type="evidence" value="ECO:0007669"/>
    <property type="project" value="UniProtKB-KW"/>
</dbReference>
<feature type="domain" description="Ribbon-helix-helix" evidence="1">
    <location>
        <begin position="5"/>
        <end position="66"/>
    </location>
</feature>
<evidence type="ECO:0000259" key="1">
    <source>
        <dbReference type="Pfam" id="PF13467"/>
    </source>
</evidence>
<dbReference type="Proteomes" id="UP001244552">
    <property type="component" value="Unassembled WGS sequence"/>
</dbReference>
<organism evidence="2 3">
    <name type="scientific">Azospirillum picis</name>
    <dbReference type="NCBI Taxonomy" id="488438"/>
    <lineage>
        <taxon>Bacteria</taxon>
        <taxon>Pseudomonadati</taxon>
        <taxon>Pseudomonadota</taxon>
        <taxon>Alphaproteobacteria</taxon>
        <taxon>Rhodospirillales</taxon>
        <taxon>Azospirillaceae</taxon>
        <taxon>Azospirillum</taxon>
    </lineage>
</organism>
<keyword evidence="3" id="KW-1185">Reference proteome</keyword>
<evidence type="ECO:0000313" key="3">
    <source>
        <dbReference type="Proteomes" id="UP001244552"/>
    </source>
</evidence>
<reference evidence="2 3" key="1">
    <citation type="submission" date="2023-07" db="EMBL/GenBank/DDBJ databases">
        <title>Genomic Encyclopedia of Type Strains, Phase IV (KMG-IV): sequencing the most valuable type-strain genomes for metagenomic binning, comparative biology and taxonomic classification.</title>
        <authorList>
            <person name="Goeker M."/>
        </authorList>
    </citation>
    <scope>NUCLEOTIDE SEQUENCE [LARGE SCALE GENOMIC DNA]</scope>
    <source>
        <strain evidence="2 3">DSM 19922</strain>
    </source>
</reference>
<dbReference type="Gene3D" id="1.10.3990.20">
    <property type="entry name" value="protein bp1543"/>
    <property type="match status" value="1"/>
</dbReference>
<dbReference type="Pfam" id="PF13467">
    <property type="entry name" value="RHH_4"/>
    <property type="match status" value="1"/>
</dbReference>
<keyword evidence="2" id="KW-0238">DNA-binding</keyword>
<comment type="caution">
    <text evidence="2">The sequence shown here is derived from an EMBL/GenBank/DDBJ whole genome shotgun (WGS) entry which is preliminary data.</text>
</comment>
<gene>
    <name evidence="2" type="ORF">QO018_000523</name>
</gene>
<protein>
    <submittedName>
        <fullName evidence="2">DNA-binding ribbon-helix-helix protein</fullName>
    </submittedName>
</protein>